<dbReference type="Pfam" id="PF14559">
    <property type="entry name" value="TPR_19"/>
    <property type="match status" value="2"/>
</dbReference>
<dbReference type="EMBL" id="JBHPON010000001">
    <property type="protein sequence ID" value="MFC6034478.1"/>
    <property type="molecule type" value="Genomic_DNA"/>
</dbReference>
<keyword evidence="4" id="KW-1185">Reference proteome</keyword>
<dbReference type="PROSITE" id="PS50005">
    <property type="entry name" value="TPR"/>
    <property type="match status" value="2"/>
</dbReference>
<comment type="caution">
    <text evidence="3">The sequence shown here is derived from an EMBL/GenBank/DDBJ whole genome shotgun (WGS) entry which is preliminary data.</text>
</comment>
<accession>A0ABW1KUW0</accession>
<dbReference type="InterPro" id="IPR026634">
    <property type="entry name" value="TPST-like"/>
</dbReference>
<reference evidence="3 4" key="1">
    <citation type="submission" date="2024-09" db="EMBL/GenBank/DDBJ databases">
        <authorList>
            <person name="Zhang Z.-H."/>
        </authorList>
    </citation>
    <scope>NUCLEOTIDE SEQUENCE [LARGE SCALE GENOMIC DNA]</scope>
    <source>
        <strain evidence="3 4">HHTR114</strain>
    </source>
</reference>
<dbReference type="PANTHER" id="PTHR12788:SF10">
    <property type="entry name" value="PROTEIN-TYROSINE SULFOTRANSFERASE"/>
    <property type="match status" value="1"/>
</dbReference>
<keyword evidence="1" id="KW-0808">Transferase</keyword>
<feature type="repeat" description="TPR" evidence="2">
    <location>
        <begin position="104"/>
        <end position="137"/>
    </location>
</feature>
<proteinExistence type="predicted"/>
<dbReference type="InterPro" id="IPR019734">
    <property type="entry name" value="TPR_rpt"/>
</dbReference>
<dbReference type="InterPro" id="IPR011990">
    <property type="entry name" value="TPR-like_helical_dom_sf"/>
</dbReference>
<dbReference type="Gene3D" id="3.40.50.300">
    <property type="entry name" value="P-loop containing nucleotide triphosphate hydrolases"/>
    <property type="match status" value="1"/>
</dbReference>
<dbReference type="SMART" id="SM00028">
    <property type="entry name" value="TPR"/>
    <property type="match status" value="7"/>
</dbReference>
<evidence type="ECO:0000313" key="4">
    <source>
        <dbReference type="Proteomes" id="UP001596116"/>
    </source>
</evidence>
<dbReference type="RefSeq" id="WP_379880199.1">
    <property type="nucleotide sequence ID" value="NZ_JBHPON010000001.1"/>
</dbReference>
<feature type="repeat" description="TPR" evidence="2">
    <location>
        <begin position="239"/>
        <end position="272"/>
    </location>
</feature>
<sequence>MTNPMLEQATAARLNGDEQTAIRLCREILVQNPDNADAASLLGVSLAETGDVKAARPFIIRALETAPQNWRFLLNYSVLLESEGDLGAARSEAESAAAIAPDRFECWGRVGDLAGKAEDYKSAADALDKALKIQPHPVLSLRLAGAAYELGDYDRATLALDEFEKAAPGHPQALKLRTHIARQKNDWDELITAAKASLAASPNEEAPRMALAFAYSQQGYALKAAEIYRPLAEQEPPKAIHLATLGKYLLGARDLDGGADLYRRALELEPNNTLAAAGYSRHLNFTGDFENAIKYARLAIAADPNNAEAFAELALASGSKFTDEEIAQAKKIGANDLSGVKHRAIALFACGDALHQRKDRDGAFEAWTEANRLKRSLGETDAAARYVAADIERYVDQIISAFPQDYAGNDSERARRPAPIFIVGMPRSGTTLLDSAISAHKDVSSGGELPYMVFALNEYLKLPGRQAWGHGPLPYDLAQAFRQKYQDQYRSYNVAEAPFVTDKQPSNFYAVGLIRRVFPEARIIYIRRNPVEVCFSMYRRNFSNSWQASTSLEDLAHYYAQQARIMDYWRDMLGDNLGFVQYEDFVRNFDAEIRRLIAFCGLDWDPACLEYYKQDRTVITFSAAQVRKPPSPEHLNSTSPYDAYLAPLRDALANRGVDLETGALTD</sequence>
<evidence type="ECO:0000313" key="3">
    <source>
        <dbReference type="EMBL" id="MFC6034478.1"/>
    </source>
</evidence>
<evidence type="ECO:0000256" key="2">
    <source>
        <dbReference type="PROSITE-ProRule" id="PRU00339"/>
    </source>
</evidence>
<dbReference type="SUPFAM" id="SSF52540">
    <property type="entry name" value="P-loop containing nucleoside triphosphate hydrolases"/>
    <property type="match status" value="1"/>
</dbReference>
<organism evidence="3 4">
    <name type="scientific">Hyphococcus aureus</name>
    <dbReference type="NCBI Taxonomy" id="2666033"/>
    <lineage>
        <taxon>Bacteria</taxon>
        <taxon>Pseudomonadati</taxon>
        <taxon>Pseudomonadota</taxon>
        <taxon>Alphaproteobacteria</taxon>
        <taxon>Parvularculales</taxon>
        <taxon>Parvularculaceae</taxon>
        <taxon>Hyphococcus</taxon>
    </lineage>
</organism>
<keyword evidence="2" id="KW-0802">TPR repeat</keyword>
<dbReference type="PANTHER" id="PTHR12788">
    <property type="entry name" value="PROTEIN-TYROSINE SULFOTRANSFERASE 2"/>
    <property type="match status" value="1"/>
</dbReference>
<gene>
    <name evidence="3" type="ORF">ACFMB1_02920</name>
</gene>
<protein>
    <submittedName>
        <fullName evidence="3">Tetratricopeptide repeat-containing sulfotransferase family protein</fullName>
    </submittedName>
</protein>
<dbReference type="Gene3D" id="1.25.40.10">
    <property type="entry name" value="Tetratricopeptide repeat domain"/>
    <property type="match status" value="2"/>
</dbReference>
<dbReference type="Pfam" id="PF13432">
    <property type="entry name" value="TPR_16"/>
    <property type="match status" value="1"/>
</dbReference>
<dbReference type="Pfam" id="PF13469">
    <property type="entry name" value="Sulfotransfer_3"/>
    <property type="match status" value="1"/>
</dbReference>
<name>A0ABW1KUW0_9PROT</name>
<evidence type="ECO:0000256" key="1">
    <source>
        <dbReference type="ARBA" id="ARBA00022679"/>
    </source>
</evidence>
<dbReference type="SUPFAM" id="SSF48452">
    <property type="entry name" value="TPR-like"/>
    <property type="match status" value="2"/>
</dbReference>
<dbReference type="Proteomes" id="UP001596116">
    <property type="component" value="Unassembled WGS sequence"/>
</dbReference>
<dbReference type="InterPro" id="IPR027417">
    <property type="entry name" value="P-loop_NTPase"/>
</dbReference>